<dbReference type="AlphaFoldDB" id="A0AA39YGQ2"/>
<dbReference type="InterPro" id="IPR009071">
    <property type="entry name" value="HMG_box_dom"/>
</dbReference>
<dbReference type="GO" id="GO:0001228">
    <property type="term" value="F:DNA-binding transcription activator activity, RNA polymerase II-specific"/>
    <property type="evidence" value="ECO:0007669"/>
    <property type="project" value="TreeGrafter"/>
</dbReference>
<dbReference type="FunFam" id="1.10.30.10:FF:000041">
    <property type="entry name" value="HMG box family protein"/>
    <property type="match status" value="1"/>
</dbReference>
<evidence type="ECO:0000256" key="3">
    <source>
        <dbReference type="ARBA" id="ARBA00023163"/>
    </source>
</evidence>
<feature type="region of interest" description="Disordered" evidence="5">
    <location>
        <begin position="538"/>
        <end position="558"/>
    </location>
</feature>
<dbReference type="GO" id="GO:0000978">
    <property type="term" value="F:RNA polymerase II cis-regulatory region sequence-specific DNA binding"/>
    <property type="evidence" value="ECO:0007669"/>
    <property type="project" value="TreeGrafter"/>
</dbReference>
<dbReference type="GO" id="GO:0000122">
    <property type="term" value="P:negative regulation of transcription by RNA polymerase II"/>
    <property type="evidence" value="ECO:0007669"/>
    <property type="project" value="TreeGrafter"/>
</dbReference>
<feature type="region of interest" description="Disordered" evidence="5">
    <location>
        <begin position="109"/>
        <end position="412"/>
    </location>
</feature>
<feature type="compositionally biased region" description="Polar residues" evidence="5">
    <location>
        <begin position="161"/>
        <end position="171"/>
    </location>
</feature>
<keyword evidence="4" id="KW-0539">Nucleus</keyword>
<feature type="compositionally biased region" description="Basic residues" evidence="5">
    <location>
        <begin position="279"/>
        <end position="289"/>
    </location>
</feature>
<feature type="compositionally biased region" description="Low complexity" evidence="5">
    <location>
        <begin position="544"/>
        <end position="558"/>
    </location>
</feature>
<dbReference type="InterPro" id="IPR036910">
    <property type="entry name" value="HMG_box_dom_sf"/>
</dbReference>
<dbReference type="EMBL" id="JAULSV010000002">
    <property type="protein sequence ID" value="KAK0652074.1"/>
    <property type="molecule type" value="Genomic_DNA"/>
</dbReference>
<sequence>MTRKRAASIITDDSDPRIEDLSLNTPITAATPTTRDLICLCTPAPKIPRPRNAFILYRQAHQTSVKLQNKNLPNPEISKIIGERWRDEPEEEKNQWKRLAEEEKLRHQRQYPDYRYQPRRGNKGLPPRLTTVGGEDPGRCPKCGGRYIATPRTPLTPFVSPPTSAGKTPTTSMPPPPYNSSRHGSDASEHHYRQNPSPLPGAGGRKDSGSRSIRSQWAGPPQAHGAPLYDIQEDYEMASPSDTKRRRYSSTGSASVPGAYRSSSAYQSLPSPPTPYGSHHSRQQQHLPHRPSMNGPPTPSYGHGPPQSAVGPLPGPSAITRAGRAADLGGMRPPPRPGSVSSHPPSACGSIGGGPGEFDESLRLPPLQTHLPNSPTGMGIASSSCSARAGPPPPSGADYHSQRELDREAHRRSVEASVMSIPYINKLQVLERISSPLPPPGTTGWIMSPGAEPSGGPRGPIIAVEGANPRLLRMVAPVIEKALLASGECDVRSWYPGSYSNPSDTTTTDDTTFGPYLQAMMSWHAKSADIIKFVTTPRDPQTAIPPESSSSSSTAPAAAARKPPLPVALLPAGYSLTFSDQFAASIPIADAYAPVDHWQWMATLWRGIAGADLTVYVRSATEEELTRLQGVELKAPGLMVVRVDEREVMGMAEKTERRLGFEVVEWVRGGVFYHYWGQ</sequence>
<proteinExistence type="predicted"/>
<dbReference type="SUPFAM" id="SSF47095">
    <property type="entry name" value="HMG-box"/>
    <property type="match status" value="1"/>
</dbReference>
<dbReference type="GO" id="GO:0005634">
    <property type="term" value="C:nucleus"/>
    <property type="evidence" value="ECO:0007669"/>
    <property type="project" value="UniProtKB-UniRule"/>
</dbReference>
<keyword evidence="2 4" id="KW-0238">DNA-binding</keyword>
<name>A0AA39YGQ2_9PEZI</name>
<evidence type="ECO:0000256" key="5">
    <source>
        <dbReference type="SAM" id="MobiDB-lite"/>
    </source>
</evidence>
<dbReference type="SMART" id="SM00398">
    <property type="entry name" value="HMG"/>
    <property type="match status" value="1"/>
</dbReference>
<dbReference type="Pfam" id="PF00505">
    <property type="entry name" value="HMG_box"/>
    <property type="match status" value="1"/>
</dbReference>
<organism evidence="7 8">
    <name type="scientific">Cercophora newfieldiana</name>
    <dbReference type="NCBI Taxonomy" id="92897"/>
    <lineage>
        <taxon>Eukaryota</taxon>
        <taxon>Fungi</taxon>
        <taxon>Dikarya</taxon>
        <taxon>Ascomycota</taxon>
        <taxon>Pezizomycotina</taxon>
        <taxon>Sordariomycetes</taxon>
        <taxon>Sordariomycetidae</taxon>
        <taxon>Sordariales</taxon>
        <taxon>Lasiosphaeriaceae</taxon>
        <taxon>Cercophora</taxon>
    </lineage>
</organism>
<evidence type="ECO:0000256" key="2">
    <source>
        <dbReference type="ARBA" id="ARBA00023125"/>
    </source>
</evidence>
<keyword evidence="8" id="KW-1185">Reference proteome</keyword>
<dbReference type="Proteomes" id="UP001174936">
    <property type="component" value="Unassembled WGS sequence"/>
</dbReference>
<dbReference type="PANTHER" id="PTHR10270:SF161">
    <property type="entry name" value="SEX-DETERMINING REGION Y PROTEIN"/>
    <property type="match status" value="1"/>
</dbReference>
<feature type="compositionally biased region" description="Basic and acidic residues" evidence="5">
    <location>
        <begin position="183"/>
        <end position="192"/>
    </location>
</feature>
<dbReference type="CDD" id="cd01389">
    <property type="entry name" value="HMG-box_ROX1-like"/>
    <property type="match status" value="1"/>
</dbReference>
<protein>
    <recommendedName>
        <fullName evidence="6">HMG box domain-containing protein</fullName>
    </recommendedName>
</protein>
<dbReference type="GO" id="GO:0030154">
    <property type="term" value="P:cell differentiation"/>
    <property type="evidence" value="ECO:0007669"/>
    <property type="project" value="TreeGrafter"/>
</dbReference>
<accession>A0AA39YGQ2</accession>
<feature type="DNA-binding region" description="HMG box" evidence="4">
    <location>
        <begin position="47"/>
        <end position="115"/>
    </location>
</feature>
<dbReference type="Gene3D" id="1.10.30.10">
    <property type="entry name" value="High mobility group box domain"/>
    <property type="match status" value="1"/>
</dbReference>
<evidence type="ECO:0000313" key="7">
    <source>
        <dbReference type="EMBL" id="KAK0652074.1"/>
    </source>
</evidence>
<keyword evidence="1" id="KW-0805">Transcription regulation</keyword>
<dbReference type="InterPro" id="IPR050140">
    <property type="entry name" value="SRY-related_HMG-box_TF-like"/>
</dbReference>
<keyword evidence="3" id="KW-0804">Transcription</keyword>
<reference evidence="7" key="1">
    <citation type="submission" date="2023-06" db="EMBL/GenBank/DDBJ databases">
        <title>Genome-scale phylogeny and comparative genomics of the fungal order Sordariales.</title>
        <authorList>
            <consortium name="Lawrence Berkeley National Laboratory"/>
            <person name="Hensen N."/>
            <person name="Bonometti L."/>
            <person name="Westerberg I."/>
            <person name="Brannstrom I.O."/>
            <person name="Guillou S."/>
            <person name="Cros-Aarteil S."/>
            <person name="Calhoun S."/>
            <person name="Haridas S."/>
            <person name="Kuo A."/>
            <person name="Mondo S."/>
            <person name="Pangilinan J."/>
            <person name="Riley R."/>
            <person name="Labutti K."/>
            <person name="Andreopoulos B."/>
            <person name="Lipzen A."/>
            <person name="Chen C."/>
            <person name="Yanf M."/>
            <person name="Daum C."/>
            <person name="Ng V."/>
            <person name="Clum A."/>
            <person name="Steindorff A."/>
            <person name="Ohm R."/>
            <person name="Martin F."/>
            <person name="Silar P."/>
            <person name="Natvig D."/>
            <person name="Lalanne C."/>
            <person name="Gautier V."/>
            <person name="Ament-Velasquez S.L."/>
            <person name="Kruys A."/>
            <person name="Hutchinson M.I."/>
            <person name="Powell A.J."/>
            <person name="Barry K."/>
            <person name="Miller A.N."/>
            <person name="Grigoriev I.V."/>
            <person name="Debuchy R."/>
            <person name="Gladieux P."/>
            <person name="Thoren M.H."/>
            <person name="Johannesson H."/>
        </authorList>
    </citation>
    <scope>NUCLEOTIDE SEQUENCE</scope>
    <source>
        <strain evidence="7">SMH2532-1</strain>
    </source>
</reference>
<evidence type="ECO:0000313" key="8">
    <source>
        <dbReference type="Proteomes" id="UP001174936"/>
    </source>
</evidence>
<feature type="compositionally biased region" description="Basic and acidic residues" evidence="5">
    <location>
        <begin position="400"/>
        <end position="412"/>
    </location>
</feature>
<evidence type="ECO:0000256" key="1">
    <source>
        <dbReference type="ARBA" id="ARBA00023015"/>
    </source>
</evidence>
<dbReference type="PROSITE" id="PS50118">
    <property type="entry name" value="HMG_BOX_2"/>
    <property type="match status" value="1"/>
</dbReference>
<dbReference type="PANTHER" id="PTHR10270">
    <property type="entry name" value="SOX TRANSCRIPTION FACTOR"/>
    <property type="match status" value="1"/>
</dbReference>
<evidence type="ECO:0000256" key="4">
    <source>
        <dbReference type="PROSITE-ProRule" id="PRU00267"/>
    </source>
</evidence>
<evidence type="ECO:0000259" key="6">
    <source>
        <dbReference type="PROSITE" id="PS50118"/>
    </source>
</evidence>
<feature type="domain" description="HMG box" evidence="6">
    <location>
        <begin position="47"/>
        <end position="115"/>
    </location>
</feature>
<comment type="caution">
    <text evidence="7">The sequence shown here is derived from an EMBL/GenBank/DDBJ whole genome shotgun (WGS) entry which is preliminary data.</text>
</comment>
<gene>
    <name evidence="7" type="ORF">B0T16DRAFT_434961</name>
</gene>